<proteinExistence type="predicted"/>
<feature type="domain" description="Cupin type-2" evidence="1">
    <location>
        <begin position="39"/>
        <end position="94"/>
    </location>
</feature>
<name>A0A975ATR8_9GAMM</name>
<dbReference type="EMBL" id="CP071518">
    <property type="protein sequence ID" value="QSX79404.1"/>
    <property type="molecule type" value="Genomic_DNA"/>
</dbReference>
<evidence type="ECO:0000313" key="3">
    <source>
        <dbReference type="Proteomes" id="UP000639274"/>
    </source>
</evidence>
<protein>
    <submittedName>
        <fullName evidence="2">Cupin domain-containing protein</fullName>
    </submittedName>
</protein>
<dbReference type="InterPro" id="IPR011051">
    <property type="entry name" value="RmlC_Cupin_sf"/>
</dbReference>
<accession>A0A975ATR8</accession>
<sequence>MRIGNLFAGIDVPATGERFEELLKHRNLVIERIVSSAAVTPTEYVQPQDEWVAMIQGDAMLEVAGTPVELHAGDYLFLPAGTPHTVRRVSQGALWLAVHLH</sequence>
<dbReference type="Gene3D" id="2.60.120.10">
    <property type="entry name" value="Jelly Rolls"/>
    <property type="match status" value="1"/>
</dbReference>
<dbReference type="AlphaFoldDB" id="A0A975ATR8"/>
<dbReference type="SUPFAM" id="SSF51182">
    <property type="entry name" value="RmlC-like cupins"/>
    <property type="match status" value="1"/>
</dbReference>
<dbReference type="InterPro" id="IPR013096">
    <property type="entry name" value="Cupin_2"/>
</dbReference>
<dbReference type="RefSeq" id="WP_200616213.1">
    <property type="nucleotide sequence ID" value="NZ_CP071518.1"/>
</dbReference>
<dbReference type="Proteomes" id="UP000639274">
    <property type="component" value="Chromosome"/>
</dbReference>
<gene>
    <name evidence="2" type="ORF">I8J32_005955</name>
</gene>
<dbReference type="CDD" id="cd06981">
    <property type="entry name" value="cupin_reut_a1446"/>
    <property type="match status" value="1"/>
</dbReference>
<evidence type="ECO:0000313" key="2">
    <source>
        <dbReference type="EMBL" id="QSX79404.1"/>
    </source>
</evidence>
<dbReference type="KEGG" id="lsf:I8J32_005955"/>
<keyword evidence="3" id="KW-1185">Reference proteome</keyword>
<dbReference type="InterPro" id="IPR014710">
    <property type="entry name" value="RmlC-like_jellyroll"/>
</dbReference>
<dbReference type="Pfam" id="PF07883">
    <property type="entry name" value="Cupin_2"/>
    <property type="match status" value="1"/>
</dbReference>
<reference evidence="2 3" key="1">
    <citation type="submission" date="2021-03" db="EMBL/GenBank/DDBJ databases">
        <title>Lysobacter sp. nov. isolated from soil of gangwondo yeongwol, south Korea.</title>
        <authorList>
            <person name="Kim K.R."/>
            <person name="Kim K.H."/>
            <person name="Jeon C.O."/>
        </authorList>
    </citation>
    <scope>NUCLEOTIDE SEQUENCE [LARGE SCALE GENOMIC DNA]</scope>
    <source>
        <strain evidence="2 3">R19</strain>
    </source>
</reference>
<organism evidence="2 3">
    <name type="scientific">Agrilutibacter solisilvae</name>
    <dbReference type="NCBI Taxonomy" id="2763317"/>
    <lineage>
        <taxon>Bacteria</taxon>
        <taxon>Pseudomonadati</taxon>
        <taxon>Pseudomonadota</taxon>
        <taxon>Gammaproteobacteria</taxon>
        <taxon>Lysobacterales</taxon>
        <taxon>Lysobacteraceae</taxon>
        <taxon>Agrilutibacter</taxon>
    </lineage>
</organism>
<evidence type="ECO:0000259" key="1">
    <source>
        <dbReference type="Pfam" id="PF07883"/>
    </source>
</evidence>